<comment type="similarity">
    <text evidence="2">Belongs to the major facilitator superfamily. Proton-dependent oligopeptide transporter (POT/PTR) (TC 2.A.17) family.</text>
</comment>
<protein>
    <recommendedName>
        <fullName evidence="10">Protein NRT1/ PTR FAMILY 1.2-like</fullName>
    </recommendedName>
</protein>
<evidence type="ECO:0000256" key="1">
    <source>
        <dbReference type="ARBA" id="ARBA00004141"/>
    </source>
</evidence>
<dbReference type="AlphaFoldDB" id="A0A7J9GKJ9"/>
<organism evidence="8 9">
    <name type="scientific">Gossypium harknessii</name>
    <dbReference type="NCBI Taxonomy" id="34285"/>
    <lineage>
        <taxon>Eukaryota</taxon>
        <taxon>Viridiplantae</taxon>
        <taxon>Streptophyta</taxon>
        <taxon>Embryophyta</taxon>
        <taxon>Tracheophyta</taxon>
        <taxon>Spermatophyta</taxon>
        <taxon>Magnoliopsida</taxon>
        <taxon>eudicotyledons</taxon>
        <taxon>Gunneridae</taxon>
        <taxon>Pentapetalae</taxon>
        <taxon>rosids</taxon>
        <taxon>malvids</taxon>
        <taxon>Malvales</taxon>
        <taxon>Malvaceae</taxon>
        <taxon>Malvoideae</taxon>
        <taxon>Gossypium</taxon>
    </lineage>
</organism>
<feature type="transmembrane region" description="Helical" evidence="7">
    <location>
        <begin position="715"/>
        <end position="732"/>
    </location>
</feature>
<evidence type="ECO:0008006" key="10">
    <source>
        <dbReference type="Google" id="ProtNLM"/>
    </source>
</evidence>
<gene>
    <name evidence="8" type="ORF">Gohar_008038</name>
</gene>
<evidence type="ECO:0000256" key="7">
    <source>
        <dbReference type="SAM" id="Phobius"/>
    </source>
</evidence>
<evidence type="ECO:0000256" key="6">
    <source>
        <dbReference type="SAM" id="MobiDB-lite"/>
    </source>
</evidence>
<feature type="transmembrane region" description="Helical" evidence="7">
    <location>
        <begin position="383"/>
        <end position="406"/>
    </location>
</feature>
<dbReference type="Proteomes" id="UP000593560">
    <property type="component" value="Unassembled WGS sequence"/>
</dbReference>
<dbReference type="GO" id="GO:0022857">
    <property type="term" value="F:transmembrane transporter activity"/>
    <property type="evidence" value="ECO:0007669"/>
    <property type="project" value="InterPro"/>
</dbReference>
<evidence type="ECO:0000256" key="4">
    <source>
        <dbReference type="ARBA" id="ARBA00022989"/>
    </source>
</evidence>
<feature type="transmembrane region" description="Helical" evidence="7">
    <location>
        <begin position="752"/>
        <end position="775"/>
    </location>
</feature>
<accession>A0A7J9GKJ9</accession>
<evidence type="ECO:0000313" key="8">
    <source>
        <dbReference type="EMBL" id="MBA0797325.1"/>
    </source>
</evidence>
<feature type="transmembrane region" description="Helical" evidence="7">
    <location>
        <begin position="266"/>
        <end position="284"/>
    </location>
</feature>
<dbReference type="InterPro" id="IPR000109">
    <property type="entry name" value="POT_fam"/>
</dbReference>
<feature type="transmembrane region" description="Helical" evidence="7">
    <location>
        <begin position="426"/>
        <end position="447"/>
    </location>
</feature>
<dbReference type="EMBL" id="JABFAD010000004">
    <property type="protein sequence ID" value="MBA0797325.1"/>
    <property type="molecule type" value="Genomic_DNA"/>
</dbReference>
<evidence type="ECO:0000256" key="5">
    <source>
        <dbReference type="ARBA" id="ARBA00023136"/>
    </source>
</evidence>
<keyword evidence="5 7" id="KW-0472">Membrane</keyword>
<dbReference type="Pfam" id="PF00854">
    <property type="entry name" value="PTR2"/>
    <property type="match status" value="2"/>
</dbReference>
<reference evidence="8 9" key="1">
    <citation type="journal article" date="2019" name="Genome Biol. Evol.">
        <title>Insights into the evolution of the New World diploid cottons (Gossypium, subgenus Houzingenia) based on genome sequencing.</title>
        <authorList>
            <person name="Grover C.E."/>
            <person name="Arick M.A. 2nd"/>
            <person name="Thrash A."/>
            <person name="Conover J.L."/>
            <person name="Sanders W.S."/>
            <person name="Peterson D.G."/>
            <person name="Frelichowski J.E."/>
            <person name="Scheffler J.A."/>
            <person name="Scheffler B.E."/>
            <person name="Wendel J.F."/>
        </authorList>
    </citation>
    <scope>NUCLEOTIDE SEQUENCE [LARGE SCALE GENOMIC DNA]</scope>
    <source>
        <strain evidence="8">0</strain>
        <tissue evidence="8">Leaf</tissue>
    </source>
</reference>
<name>A0A7J9GKJ9_9ROSI</name>
<keyword evidence="3 7" id="KW-0812">Transmembrane</keyword>
<feature type="region of interest" description="Disordered" evidence="6">
    <location>
        <begin position="786"/>
        <end position="811"/>
    </location>
</feature>
<comment type="subcellular location">
    <subcellularLocation>
        <location evidence="1">Membrane</location>
        <topology evidence="1">Multi-pass membrane protein</topology>
    </subcellularLocation>
</comment>
<feature type="transmembrane region" description="Helical" evidence="7">
    <location>
        <begin position="224"/>
        <end position="246"/>
    </location>
</feature>
<evidence type="ECO:0000313" key="9">
    <source>
        <dbReference type="Proteomes" id="UP000593560"/>
    </source>
</evidence>
<proteinExistence type="inferred from homology"/>
<dbReference type="Gene3D" id="1.20.1250.20">
    <property type="entry name" value="MFS general substrate transporter like domains"/>
    <property type="match status" value="3"/>
</dbReference>
<keyword evidence="4 7" id="KW-1133">Transmembrane helix</keyword>
<sequence>MILLWSTAIIPQARPYCDQFNTICEAPTTPQLLLLYCSLGLISIGAGSIRSSCMAFGADQLDKRNNPENTKTLQSFFGWYYATITFSALIAVTLIVYVQDNLGWGMGFGIPVMLIFGSAVSFFLASSFYIKLKAKTSLLTGLAQVIVASFRNRHIELPSHATNEVYHIRKGSMLQVPSEKLRFLNKACVIKDPQEDLTSNGDASNPWSLCTVDQVEDLKALIRVMPLCSAGIMMSVNVYQGSFMVIQAGTMDRHVTPNFEIPAGSFSMFMMISIVVWIPFYDRIALPLASKIKGKPVRLGLKQRMGIGLLCSGASMVASAIIEYTRRKIAIEEGLSDEPAAVVHMSALWILPFYILGGLAEAFNGIGQIEFCYSELPKTMSTIAANIYGFGTFISNLVASFITSMVDNVTKRGGESWISSNMNKGHYDYYYCLLAGLSMLNFIYFLACCKAYGPCHGDNKNRAEKSKKGDYESIDDTMIPQARPYCDQFNNICEAPTTTQLLLLYCSLGLISIGAGGVKSSCMAFSADHLDERNKLAEFLQLVLCCINVCSSNPSISFFLASSFYIKLKARASLLTGLAQVVVASLRKRHIEVLSEVYHIRERSMLQVLSEKLSLCTIDQVEDLKALIGVMLLCFARIMLSITVNQGQFMDRIALPLASKIKGKPVCPGLKQRMGIGLLCSCASMVSSACRVCTRLKMAIEEGLSDEPQAIVQMSALWILSFYVLAGLAEAFSGIGQIEFCYSELPKTMLTIAAKVNGCGAVIGNLVASLIISLVDNVTKRGGGTYGPCHGDNENQAENSGIGDHESIDQS</sequence>
<dbReference type="InterPro" id="IPR036259">
    <property type="entry name" value="MFS_trans_sf"/>
</dbReference>
<comment type="caution">
    <text evidence="8">The sequence shown here is derived from an EMBL/GenBank/DDBJ whole genome shotgun (WGS) entry which is preliminary data.</text>
</comment>
<dbReference type="GO" id="GO:0016020">
    <property type="term" value="C:membrane"/>
    <property type="evidence" value="ECO:0007669"/>
    <property type="project" value="UniProtKB-SubCell"/>
</dbReference>
<feature type="transmembrane region" description="Helical" evidence="7">
    <location>
        <begin position="79"/>
        <end position="98"/>
    </location>
</feature>
<feature type="transmembrane region" description="Helical" evidence="7">
    <location>
        <begin position="305"/>
        <end position="322"/>
    </location>
</feature>
<feature type="transmembrane region" description="Helical" evidence="7">
    <location>
        <begin position="342"/>
        <end position="363"/>
    </location>
</feature>
<keyword evidence="9" id="KW-1185">Reference proteome</keyword>
<feature type="transmembrane region" description="Helical" evidence="7">
    <location>
        <begin position="502"/>
        <end position="527"/>
    </location>
</feature>
<dbReference type="SUPFAM" id="SSF103473">
    <property type="entry name" value="MFS general substrate transporter"/>
    <property type="match status" value="1"/>
</dbReference>
<feature type="transmembrane region" description="Helical" evidence="7">
    <location>
        <begin position="104"/>
        <end position="130"/>
    </location>
</feature>
<evidence type="ECO:0000256" key="3">
    <source>
        <dbReference type="ARBA" id="ARBA00022692"/>
    </source>
</evidence>
<dbReference type="PANTHER" id="PTHR11654">
    <property type="entry name" value="OLIGOPEPTIDE TRANSPORTER-RELATED"/>
    <property type="match status" value="1"/>
</dbReference>
<dbReference type="OrthoDB" id="8904098at2759"/>
<evidence type="ECO:0000256" key="2">
    <source>
        <dbReference type="ARBA" id="ARBA00005982"/>
    </source>
</evidence>
<feature type="transmembrane region" description="Helical" evidence="7">
    <location>
        <begin position="539"/>
        <end position="561"/>
    </location>
</feature>